<dbReference type="Gene3D" id="3.40.50.720">
    <property type="entry name" value="NAD(P)-binding Rossmann-like Domain"/>
    <property type="match status" value="1"/>
</dbReference>
<sequence length="351" mass="38397">MMPHNILVTGGSGYLGGTLLSRWGSADLPEYGKLFALVRTPKQEEEVAKYGAEPLTFSPRDEGAVREALVKHHITVIYFLIDAFESTSQVYFISALAEVKKSTGQDVHFLHTSGAKIFSSHAGTPTGEPILDTDPYLYDIQKQQVPPIPSMQTAINTNCTTVEQGEKFGVKTYIFVPCVVYGQGEGFGNQTSIQTVSIVKAAKGVRRVYELENTTQEPQIWPVCHILDNITLYLAILRSILNNEDPGHGRRGYYLAASGSVAWKDLYSAMAIGLANRGVIDDATVTTAKEDDVERMAVALKTEKSWVGLQLAGRCTLTAAHGKALGWKPQFPPEHILEAAADEVDLILRTL</sequence>
<dbReference type="InterPro" id="IPR036291">
    <property type="entry name" value="NAD(P)-bd_dom_sf"/>
</dbReference>
<dbReference type="EMBL" id="JAADJZ010000018">
    <property type="protein sequence ID" value="KAF2868834.1"/>
    <property type="molecule type" value="Genomic_DNA"/>
</dbReference>
<evidence type="ECO:0000313" key="2">
    <source>
        <dbReference type="EMBL" id="KAF2868834.1"/>
    </source>
</evidence>
<gene>
    <name evidence="2" type="ORF">BDV95DRAFT_124442</name>
</gene>
<name>A0A7C8I226_9PLEO</name>
<dbReference type="PANTHER" id="PTHR48079">
    <property type="entry name" value="PROTEIN YEEZ"/>
    <property type="match status" value="1"/>
</dbReference>
<dbReference type="InterPro" id="IPR051783">
    <property type="entry name" value="NAD(P)-dependent_oxidoreduct"/>
</dbReference>
<evidence type="ECO:0000259" key="1">
    <source>
        <dbReference type="Pfam" id="PF01370"/>
    </source>
</evidence>
<dbReference type="GO" id="GO:0004029">
    <property type="term" value="F:aldehyde dehydrogenase (NAD+) activity"/>
    <property type="evidence" value="ECO:0007669"/>
    <property type="project" value="TreeGrafter"/>
</dbReference>
<dbReference type="Pfam" id="PF01370">
    <property type="entry name" value="Epimerase"/>
    <property type="match status" value="1"/>
</dbReference>
<accession>A0A7C8I226</accession>
<dbReference type="OrthoDB" id="10262413at2759"/>
<keyword evidence="3" id="KW-1185">Reference proteome</keyword>
<dbReference type="AlphaFoldDB" id="A0A7C8I226"/>
<dbReference type="PANTHER" id="PTHR48079:SF6">
    <property type="entry name" value="NAD(P)-BINDING DOMAIN-CONTAINING PROTEIN-RELATED"/>
    <property type="match status" value="1"/>
</dbReference>
<dbReference type="GO" id="GO:0005737">
    <property type="term" value="C:cytoplasm"/>
    <property type="evidence" value="ECO:0007669"/>
    <property type="project" value="TreeGrafter"/>
</dbReference>
<comment type="caution">
    <text evidence="2">The sequence shown here is derived from an EMBL/GenBank/DDBJ whole genome shotgun (WGS) entry which is preliminary data.</text>
</comment>
<evidence type="ECO:0000313" key="3">
    <source>
        <dbReference type="Proteomes" id="UP000481861"/>
    </source>
</evidence>
<proteinExistence type="predicted"/>
<organism evidence="2 3">
    <name type="scientific">Massariosphaeria phaeospora</name>
    <dbReference type="NCBI Taxonomy" id="100035"/>
    <lineage>
        <taxon>Eukaryota</taxon>
        <taxon>Fungi</taxon>
        <taxon>Dikarya</taxon>
        <taxon>Ascomycota</taxon>
        <taxon>Pezizomycotina</taxon>
        <taxon>Dothideomycetes</taxon>
        <taxon>Pleosporomycetidae</taxon>
        <taxon>Pleosporales</taxon>
        <taxon>Pleosporales incertae sedis</taxon>
        <taxon>Massariosphaeria</taxon>
    </lineage>
</organism>
<reference evidence="2 3" key="1">
    <citation type="submission" date="2020-01" db="EMBL/GenBank/DDBJ databases">
        <authorList>
            <consortium name="DOE Joint Genome Institute"/>
            <person name="Haridas S."/>
            <person name="Albert R."/>
            <person name="Binder M."/>
            <person name="Bloem J."/>
            <person name="Labutti K."/>
            <person name="Salamov A."/>
            <person name="Andreopoulos B."/>
            <person name="Baker S.E."/>
            <person name="Barry K."/>
            <person name="Bills G."/>
            <person name="Bluhm B.H."/>
            <person name="Cannon C."/>
            <person name="Castanera R."/>
            <person name="Culley D.E."/>
            <person name="Daum C."/>
            <person name="Ezra D."/>
            <person name="Gonzalez J.B."/>
            <person name="Henrissat B."/>
            <person name="Kuo A."/>
            <person name="Liang C."/>
            <person name="Lipzen A."/>
            <person name="Lutzoni F."/>
            <person name="Magnuson J."/>
            <person name="Mondo S."/>
            <person name="Nolan M."/>
            <person name="Ohm R."/>
            <person name="Pangilinan J."/>
            <person name="Park H.-J.H."/>
            <person name="Ramirez L."/>
            <person name="Alfaro M."/>
            <person name="Sun H."/>
            <person name="Tritt A."/>
            <person name="Yoshinaga Y."/>
            <person name="Zwiers L.-H.L."/>
            <person name="Turgeon B.G."/>
            <person name="Goodwin S.B."/>
            <person name="Spatafora J.W."/>
            <person name="Crous P.W."/>
            <person name="Grigoriev I.V."/>
        </authorList>
    </citation>
    <scope>NUCLEOTIDE SEQUENCE [LARGE SCALE GENOMIC DNA]</scope>
    <source>
        <strain evidence="2 3">CBS 611.86</strain>
    </source>
</reference>
<protein>
    <recommendedName>
        <fullName evidence="1">NAD-dependent epimerase/dehydratase domain-containing protein</fullName>
    </recommendedName>
</protein>
<dbReference type="InterPro" id="IPR001509">
    <property type="entry name" value="Epimerase_deHydtase"/>
</dbReference>
<dbReference type="SUPFAM" id="SSF51735">
    <property type="entry name" value="NAD(P)-binding Rossmann-fold domains"/>
    <property type="match status" value="1"/>
</dbReference>
<feature type="domain" description="NAD-dependent epimerase/dehydratase" evidence="1">
    <location>
        <begin position="6"/>
        <end position="243"/>
    </location>
</feature>
<dbReference type="Proteomes" id="UP000481861">
    <property type="component" value="Unassembled WGS sequence"/>
</dbReference>